<evidence type="ECO:0000313" key="4">
    <source>
        <dbReference type="Proteomes" id="UP000064967"/>
    </source>
</evidence>
<dbReference type="AlphaFoldDB" id="A0A0K1QAH3"/>
<sequence length="208" mass="23524">MSLLSTIVAAAAFFVGADLVYTVDHYLVHHDHDRYKRTHSRHHRRYVGSKDAVQLDGYELWTYGRAALISTLAMVPLSLLTGNPGFVIGGVLKFVHSLLFHLYQHGWWSSVPLRKQGLPPPKPGWGFASAHYHAHHHAYPDDAVFTYAESWQGFDRILEWAHPRIVRYTKDGHGHGKRDRLERAGRATANQAARAELADAAERTETAR</sequence>
<dbReference type="GO" id="GO:0008610">
    <property type="term" value="P:lipid biosynthetic process"/>
    <property type="evidence" value="ECO:0007669"/>
    <property type="project" value="InterPro"/>
</dbReference>
<dbReference type="EMBL" id="CP012333">
    <property type="protein sequence ID" value="AKV02786.1"/>
    <property type="molecule type" value="Genomic_DNA"/>
</dbReference>
<evidence type="ECO:0000313" key="3">
    <source>
        <dbReference type="EMBL" id="AKV02786.1"/>
    </source>
</evidence>
<protein>
    <recommendedName>
        <fullName evidence="2">Fatty acid hydroxylase domain-containing protein</fullName>
    </recommendedName>
</protein>
<evidence type="ECO:0000256" key="1">
    <source>
        <dbReference type="SAM" id="MobiDB-lite"/>
    </source>
</evidence>
<dbReference type="Proteomes" id="UP000064967">
    <property type="component" value="Chromosome"/>
</dbReference>
<dbReference type="GO" id="GO:0016491">
    <property type="term" value="F:oxidoreductase activity"/>
    <property type="evidence" value="ECO:0007669"/>
    <property type="project" value="InterPro"/>
</dbReference>
<keyword evidence="4" id="KW-1185">Reference proteome</keyword>
<dbReference type="GO" id="GO:0005506">
    <property type="term" value="F:iron ion binding"/>
    <property type="evidence" value="ECO:0007669"/>
    <property type="project" value="InterPro"/>
</dbReference>
<dbReference type="InterPro" id="IPR006694">
    <property type="entry name" value="Fatty_acid_hydroxylase"/>
</dbReference>
<feature type="compositionally biased region" description="Basic and acidic residues" evidence="1">
    <location>
        <begin position="171"/>
        <end position="185"/>
    </location>
</feature>
<dbReference type="RefSeq" id="WP_146653655.1">
    <property type="nucleotide sequence ID" value="NZ_CP012333.1"/>
</dbReference>
<feature type="compositionally biased region" description="Basic and acidic residues" evidence="1">
    <location>
        <begin position="196"/>
        <end position="208"/>
    </location>
</feature>
<dbReference type="KEGG" id="llu:AKJ09_09449"/>
<gene>
    <name evidence="3" type="ORF">AKJ09_09449</name>
</gene>
<organism evidence="3 4">
    <name type="scientific">Labilithrix luteola</name>
    <dbReference type="NCBI Taxonomy" id="1391654"/>
    <lineage>
        <taxon>Bacteria</taxon>
        <taxon>Pseudomonadati</taxon>
        <taxon>Myxococcota</taxon>
        <taxon>Polyangia</taxon>
        <taxon>Polyangiales</taxon>
        <taxon>Labilitrichaceae</taxon>
        <taxon>Labilithrix</taxon>
    </lineage>
</organism>
<dbReference type="Pfam" id="PF04116">
    <property type="entry name" value="FA_hydroxylase"/>
    <property type="match status" value="1"/>
</dbReference>
<reference evidence="3 4" key="1">
    <citation type="submission" date="2015-08" db="EMBL/GenBank/DDBJ databases">
        <authorList>
            <person name="Babu N.S."/>
            <person name="Beckwith C.J."/>
            <person name="Beseler K.G."/>
            <person name="Brison A."/>
            <person name="Carone J.V."/>
            <person name="Caskin T.P."/>
            <person name="Diamond M."/>
            <person name="Durham M.E."/>
            <person name="Foxe J.M."/>
            <person name="Go M."/>
            <person name="Henderson B.A."/>
            <person name="Jones I.B."/>
            <person name="McGettigan J.A."/>
            <person name="Micheletti S.J."/>
            <person name="Nasrallah M.E."/>
            <person name="Ortiz D."/>
            <person name="Piller C.R."/>
            <person name="Privatt S.R."/>
            <person name="Schneider S.L."/>
            <person name="Sharp S."/>
            <person name="Smith T.C."/>
            <person name="Stanton J.D."/>
            <person name="Ullery H.E."/>
            <person name="Wilson R.J."/>
            <person name="Serrano M.G."/>
            <person name="Buck G."/>
            <person name="Lee V."/>
            <person name="Wang Y."/>
            <person name="Carvalho R."/>
            <person name="Voegtly L."/>
            <person name="Shi R."/>
            <person name="Duckworth R."/>
            <person name="Johnson A."/>
            <person name="Loviza R."/>
            <person name="Walstead R."/>
            <person name="Shah Z."/>
            <person name="Kiflezghi M."/>
            <person name="Wade K."/>
            <person name="Ball S.L."/>
            <person name="Bradley K.W."/>
            <person name="Asai D.J."/>
            <person name="Bowman C.A."/>
            <person name="Russell D.A."/>
            <person name="Pope W.H."/>
            <person name="Jacobs-Sera D."/>
            <person name="Hendrix R.W."/>
            <person name="Hatfull G.F."/>
        </authorList>
    </citation>
    <scope>NUCLEOTIDE SEQUENCE [LARGE SCALE GENOMIC DNA]</scope>
    <source>
        <strain evidence="3 4">DSM 27648</strain>
    </source>
</reference>
<name>A0A0K1QAH3_9BACT</name>
<accession>A0A0K1QAH3</accession>
<feature type="compositionally biased region" description="Low complexity" evidence="1">
    <location>
        <begin position="186"/>
        <end position="195"/>
    </location>
</feature>
<feature type="region of interest" description="Disordered" evidence="1">
    <location>
        <begin position="171"/>
        <end position="208"/>
    </location>
</feature>
<feature type="domain" description="Fatty acid hydroxylase" evidence="2">
    <location>
        <begin position="11"/>
        <end position="158"/>
    </location>
</feature>
<evidence type="ECO:0000259" key="2">
    <source>
        <dbReference type="Pfam" id="PF04116"/>
    </source>
</evidence>
<proteinExistence type="predicted"/>